<evidence type="ECO:0000256" key="2">
    <source>
        <dbReference type="ARBA" id="ARBA00004225"/>
    </source>
</evidence>
<evidence type="ECO:0000256" key="3">
    <source>
        <dbReference type="ARBA" id="ARBA00009025"/>
    </source>
</evidence>
<feature type="transmembrane region" description="Helical" evidence="17">
    <location>
        <begin position="420"/>
        <end position="442"/>
    </location>
</feature>
<feature type="transmembrane region" description="Helical" evidence="17">
    <location>
        <begin position="209"/>
        <end position="229"/>
    </location>
</feature>
<evidence type="ECO:0000256" key="11">
    <source>
        <dbReference type="ARBA" id="ARBA00022989"/>
    </source>
</evidence>
<dbReference type="PANTHER" id="PTHR43507:SF20">
    <property type="entry name" value="NADH-UBIQUINONE OXIDOREDUCTASE CHAIN 4"/>
    <property type="match status" value="1"/>
</dbReference>
<dbReference type="GO" id="GO:0003954">
    <property type="term" value="F:NADH dehydrogenase activity"/>
    <property type="evidence" value="ECO:0007669"/>
    <property type="project" value="TreeGrafter"/>
</dbReference>
<keyword evidence="9" id="KW-1278">Translocase</keyword>
<evidence type="ECO:0000259" key="19">
    <source>
        <dbReference type="Pfam" id="PF01059"/>
    </source>
</evidence>
<evidence type="ECO:0000256" key="15">
    <source>
        <dbReference type="ARBA" id="ARBA00023136"/>
    </source>
</evidence>
<accession>A0A0S2MPJ4</accession>
<feature type="transmembrane region" description="Helical" evidence="17">
    <location>
        <begin position="299"/>
        <end position="321"/>
    </location>
</feature>
<feature type="transmembrane region" description="Helical" evidence="17">
    <location>
        <begin position="374"/>
        <end position="399"/>
    </location>
</feature>
<dbReference type="Pfam" id="PF01059">
    <property type="entry name" value="Oxidored_q5_N"/>
    <property type="match status" value="1"/>
</dbReference>
<keyword evidence="11 17" id="KW-1133">Transmembrane helix</keyword>
<dbReference type="GO" id="GO:0015990">
    <property type="term" value="P:electron transport coupled proton transport"/>
    <property type="evidence" value="ECO:0007669"/>
    <property type="project" value="TreeGrafter"/>
</dbReference>
<evidence type="ECO:0000256" key="14">
    <source>
        <dbReference type="ARBA" id="ARBA00023128"/>
    </source>
</evidence>
<feature type="transmembrane region" description="Helical" evidence="17">
    <location>
        <begin position="271"/>
        <end position="293"/>
    </location>
</feature>
<evidence type="ECO:0000256" key="13">
    <source>
        <dbReference type="ARBA" id="ARBA00023075"/>
    </source>
</evidence>
<feature type="transmembrane region" description="Helical" evidence="17">
    <location>
        <begin position="235"/>
        <end position="259"/>
    </location>
</feature>
<evidence type="ECO:0000256" key="8">
    <source>
        <dbReference type="ARBA" id="ARBA00022692"/>
    </source>
</evidence>
<dbReference type="GO" id="GO:0042773">
    <property type="term" value="P:ATP synthesis coupled electron transport"/>
    <property type="evidence" value="ECO:0007669"/>
    <property type="project" value="InterPro"/>
</dbReference>
<evidence type="ECO:0000256" key="7">
    <source>
        <dbReference type="ARBA" id="ARBA00022660"/>
    </source>
</evidence>
<keyword evidence="7 17" id="KW-0679">Respiratory chain</keyword>
<gene>
    <name evidence="20" type="primary">nad4</name>
</gene>
<comment type="subcellular location">
    <subcellularLocation>
        <location evidence="2 17">Mitochondrion membrane</location>
        <topology evidence="2 17">Multi-pass membrane protein</topology>
    </subcellularLocation>
</comment>
<keyword evidence="14 17" id="KW-0496">Mitochondrion</keyword>
<dbReference type="InterPro" id="IPR000260">
    <property type="entry name" value="NADH4_N"/>
</dbReference>
<evidence type="ECO:0000313" key="20">
    <source>
        <dbReference type="EMBL" id="ALO76650.1"/>
    </source>
</evidence>
<evidence type="ECO:0000256" key="10">
    <source>
        <dbReference type="ARBA" id="ARBA00022982"/>
    </source>
</evidence>
<comment type="similarity">
    <text evidence="3 17">Belongs to the complex I subunit 4 family.</text>
</comment>
<feature type="transmembrane region" description="Helical" evidence="17">
    <location>
        <begin position="83"/>
        <end position="103"/>
    </location>
</feature>
<protein>
    <recommendedName>
        <fullName evidence="5 17">NADH-ubiquinone oxidoreductase chain 4</fullName>
        <ecNumber evidence="4 17">7.1.1.2</ecNumber>
    </recommendedName>
</protein>
<sequence>MKFMFMILFMVPLSFMKSSFWLNQCLIFLVTFMFISQFSFSGEYMNISYFWGVDLLSFIMILLSLWICSLMIIASESVFKTSYYYNLFLFVLLVLMISLYCTFSSMNLFVFYLFFEMSLIPTLLLIIGWGYQPERVQAGIYLLFYTLVASLPMMVAIFYYYGMSNSLDYYFFMNNVDFLMFYLCMSLAFFIKIPMFFVHLWLPKAHVEAPVSGSMILAGVMLKLGGYGLMRLMCVFVPTCLSVNFIYVSISLVGGAYVSLICVRQGDIKSLIAYSSVAHMGLVLGGIMTLNYLGLVGSLVMMVAHGLCSSGLFCLANVSYERLGSRSFYLNKGLINLMPSMSLWWFLLSSSNMAAPPSLNLVGEIILINSLVSWSLWCMIFLSLISFFSAVYSLYMYSFSQHGKIFGSSYSYYLGSVREYILLFMHWLPLNLLVVKSEYFVLWI</sequence>
<feature type="transmembrane region" description="Helical" evidence="17">
    <location>
        <begin position="180"/>
        <end position="202"/>
    </location>
</feature>
<feature type="transmembrane region" description="Helical" evidence="17">
    <location>
        <begin position="138"/>
        <end position="160"/>
    </location>
</feature>
<keyword evidence="13 17" id="KW-0830">Ubiquinone</keyword>
<feature type="transmembrane region" description="Helical" evidence="17">
    <location>
        <begin position="333"/>
        <end position="354"/>
    </location>
</feature>
<keyword evidence="10 17" id="KW-0249">Electron transport</keyword>
<comment type="function">
    <text evidence="1">Core subunit of the mitochondrial membrane respiratory chain NADH dehydrogenase (Complex I) that is believed to belong to the minimal assembly required for catalysis. Complex I functions in the transfer of electrons from NADH to the respiratory chain. The immediate electron acceptor for the enzyme is believed to be ubiquinone.</text>
</comment>
<dbReference type="GO" id="GO:0031966">
    <property type="term" value="C:mitochondrial membrane"/>
    <property type="evidence" value="ECO:0007669"/>
    <property type="project" value="UniProtKB-SubCell"/>
</dbReference>
<keyword evidence="8 17" id="KW-0812">Transmembrane</keyword>
<dbReference type="PRINTS" id="PR01437">
    <property type="entry name" value="NUOXDRDTASE4"/>
</dbReference>
<dbReference type="EMBL" id="JX412771">
    <property type="protein sequence ID" value="ALO76650.1"/>
    <property type="molecule type" value="Genomic_DNA"/>
</dbReference>
<evidence type="ECO:0000256" key="4">
    <source>
        <dbReference type="ARBA" id="ARBA00012944"/>
    </source>
</evidence>
<reference evidence="20" key="1">
    <citation type="submission" date="2012-06" db="EMBL/GenBank/DDBJ databases">
        <title>Mitogenomics of the Coleoptera under dense taxon sampling.</title>
        <authorList>
            <person name="Timmermans M.J.T.N."/>
            <person name="Lim J."/>
            <person name="Dodsworth S."/>
            <person name="Haran J."/>
            <person name="Ahrens D."/>
            <person name="Bocak L."/>
            <person name="London A."/>
            <person name="Culverwell L."/>
            <person name="Vogler A.P."/>
        </authorList>
    </citation>
    <scope>NUCLEOTIDE SEQUENCE</scope>
</reference>
<evidence type="ECO:0000259" key="18">
    <source>
        <dbReference type="Pfam" id="PF00361"/>
    </source>
</evidence>
<name>A0A0S2MPJ4_9SCAR</name>
<dbReference type="GO" id="GO:0008137">
    <property type="term" value="F:NADH dehydrogenase (ubiquinone) activity"/>
    <property type="evidence" value="ECO:0007669"/>
    <property type="project" value="UniProtKB-UniRule"/>
</dbReference>
<dbReference type="EC" id="7.1.1.2" evidence="4 17"/>
<evidence type="ECO:0000256" key="6">
    <source>
        <dbReference type="ARBA" id="ARBA00022448"/>
    </source>
</evidence>
<keyword evidence="12 17" id="KW-0520">NAD</keyword>
<feature type="domain" description="NADH:ubiquinone oxidoreductase chain 4 N-terminal" evidence="19">
    <location>
        <begin position="1"/>
        <end position="102"/>
    </location>
</feature>
<keyword evidence="15 17" id="KW-0472">Membrane</keyword>
<evidence type="ECO:0000256" key="1">
    <source>
        <dbReference type="ARBA" id="ARBA00003257"/>
    </source>
</evidence>
<evidence type="ECO:0000256" key="12">
    <source>
        <dbReference type="ARBA" id="ARBA00023027"/>
    </source>
</evidence>
<evidence type="ECO:0000256" key="16">
    <source>
        <dbReference type="ARBA" id="ARBA00049551"/>
    </source>
</evidence>
<comment type="catalytic activity">
    <reaction evidence="16 17">
        <text>a ubiquinone + NADH + 5 H(+)(in) = a ubiquinol + NAD(+) + 4 H(+)(out)</text>
        <dbReference type="Rhea" id="RHEA:29091"/>
        <dbReference type="Rhea" id="RHEA-COMP:9565"/>
        <dbReference type="Rhea" id="RHEA-COMP:9566"/>
        <dbReference type="ChEBI" id="CHEBI:15378"/>
        <dbReference type="ChEBI" id="CHEBI:16389"/>
        <dbReference type="ChEBI" id="CHEBI:17976"/>
        <dbReference type="ChEBI" id="CHEBI:57540"/>
        <dbReference type="ChEBI" id="CHEBI:57945"/>
        <dbReference type="EC" id="7.1.1.2"/>
    </reaction>
</comment>
<dbReference type="InterPro" id="IPR001750">
    <property type="entry name" value="ND/Mrp_TM"/>
</dbReference>
<evidence type="ECO:0000256" key="17">
    <source>
        <dbReference type="RuleBase" id="RU003297"/>
    </source>
</evidence>
<dbReference type="GO" id="GO:0048039">
    <property type="term" value="F:ubiquinone binding"/>
    <property type="evidence" value="ECO:0007669"/>
    <property type="project" value="TreeGrafter"/>
</dbReference>
<feature type="domain" description="NADH:quinone oxidoreductase/Mrp antiporter transmembrane" evidence="18">
    <location>
        <begin position="105"/>
        <end position="387"/>
    </location>
</feature>
<dbReference type="InterPro" id="IPR003918">
    <property type="entry name" value="NADH_UbQ_OxRdtase"/>
</dbReference>
<dbReference type="PANTHER" id="PTHR43507">
    <property type="entry name" value="NADH-UBIQUINONE OXIDOREDUCTASE CHAIN 4"/>
    <property type="match status" value="1"/>
</dbReference>
<organism evidence="20">
    <name type="scientific">Nigidius sp. NIG01</name>
    <dbReference type="NCBI Taxonomy" id="1205568"/>
    <lineage>
        <taxon>Eukaryota</taxon>
        <taxon>Metazoa</taxon>
        <taxon>Ecdysozoa</taxon>
        <taxon>Arthropoda</taxon>
        <taxon>Hexapoda</taxon>
        <taxon>Insecta</taxon>
        <taxon>Pterygota</taxon>
        <taxon>Neoptera</taxon>
        <taxon>Endopterygota</taxon>
        <taxon>Coleoptera</taxon>
        <taxon>Polyphaga</taxon>
        <taxon>Scarabaeiformia</taxon>
        <taxon>Lucanidae</taxon>
        <taxon>Lucaninae</taxon>
        <taxon>Nigidius</taxon>
    </lineage>
</organism>
<evidence type="ECO:0000256" key="5">
    <source>
        <dbReference type="ARBA" id="ARBA00021006"/>
    </source>
</evidence>
<feature type="transmembrane region" description="Helical" evidence="17">
    <location>
        <begin position="51"/>
        <end position="74"/>
    </location>
</feature>
<feature type="transmembrane region" description="Helical" evidence="17">
    <location>
        <begin position="109"/>
        <end position="131"/>
    </location>
</feature>
<comment type="function">
    <text evidence="17">Core subunit of the mitochondrial membrane respiratory chain NADH dehydrogenase (Complex I) which catalyzes electron transfer from NADH through the respiratory chain, using ubiquinone as an electron acceptor. Essential for the catalytic activity and assembly of complex I.</text>
</comment>
<dbReference type="Pfam" id="PF00361">
    <property type="entry name" value="Proton_antipo_M"/>
    <property type="match status" value="1"/>
</dbReference>
<evidence type="ECO:0000256" key="9">
    <source>
        <dbReference type="ARBA" id="ARBA00022967"/>
    </source>
</evidence>
<dbReference type="AlphaFoldDB" id="A0A0S2MPJ4"/>
<proteinExistence type="inferred from homology"/>
<geneLocation type="mitochondrion" evidence="20"/>
<keyword evidence="6 17" id="KW-0813">Transport</keyword>